<dbReference type="InterPro" id="IPR051396">
    <property type="entry name" value="Bact_Antivir_Def_Nuclease"/>
</dbReference>
<gene>
    <name evidence="3" type="ordered locus">BCA_A0189</name>
</gene>
<geneLocation type="plasmid" evidence="3 4">
    <name>p03BB102_179</name>
</geneLocation>
<dbReference type="PATRIC" id="fig|572264.18.peg.5658"/>
<dbReference type="Pfam" id="PF20469">
    <property type="entry name" value="OLD-like_TOPRIM"/>
    <property type="match status" value="1"/>
</dbReference>
<sequence length="688" mass="79424">MYISRLTLKNFRTFKNETTVQFHEGTNVIVGHNNAGKTTIIKALELLFDANKSKRLSIDDFNKNTTCDQLKESAPKITISATLVESEKEEIYSDDLVTVSTWLTKLEKPYEAKLTYEFFLPEKELEDYYNDIRKIEGTNINDYWNEIKNNYLRKYVHKIYVGNIENKNLIDTDSINKFAFQFLTAIRDVERDLFTGSNTLLKEVIDFFIDYEIKTDISITDEEKKIKIREKKELFSKGAQSLIQSLQDRMREGKKHMLQYVENTGAAFDKMQPSFEGGILDTELYSALKLIVENETGIKLPAVNNGLGYNNLIYISLLLAKMQKDASGEYLGTNAKVYSILAIEEPEAHLHPNMQYKFLKFLKQNRETEVRQIFITSHSPSITAAVDLDDIIVLYKNKEETKVAYPGKVFNESPDDIKSKKYVKRFIDVTKADIFFARNLIFVEGLAEQLVIPEFATALGYDLTDTHTSVINIGGRYFEHFLKLFDTSKNPNAIEKRIACITDLDPVRKEKGRKGAKWVTCSVLALNNDIEKYDYNSCSNLFVNKSKSNSSNHIKTFTQKENESCTFEYDLILHNITCEKLITDSTSNQEEIRDLMLAYKEDKSINDMLEYIKNKEYKAKKEIELQNTPILDDDKKKHIIADRYLMSISKGELAQELAHEISIMEPSDNMIVCPIYIKEAIKWICQPQ</sequence>
<dbReference type="AlphaFoldDB" id="A0A125YA43"/>
<dbReference type="CDD" id="cd01026">
    <property type="entry name" value="TOPRIM_OLD"/>
    <property type="match status" value="1"/>
</dbReference>
<accession>A0A125YA43</accession>
<evidence type="ECO:0000259" key="1">
    <source>
        <dbReference type="Pfam" id="PF13175"/>
    </source>
</evidence>
<evidence type="ECO:0000259" key="2">
    <source>
        <dbReference type="Pfam" id="PF20469"/>
    </source>
</evidence>
<dbReference type="Pfam" id="PF13175">
    <property type="entry name" value="AAA_15"/>
    <property type="match status" value="1"/>
</dbReference>
<feature type="domain" description="Endonuclease GajA/Old nuclease/RecF-like AAA" evidence="1">
    <location>
        <begin position="1"/>
        <end position="382"/>
    </location>
</feature>
<dbReference type="EMBL" id="CP001406">
    <property type="protein sequence ID" value="ACO25783.1"/>
    <property type="molecule type" value="Genomic_DNA"/>
</dbReference>
<dbReference type="PANTHER" id="PTHR43581:SF4">
    <property type="entry name" value="ATP_GTP PHOSPHATASE"/>
    <property type="match status" value="1"/>
</dbReference>
<dbReference type="Proteomes" id="UP000002210">
    <property type="component" value="Plasmid p03BB102_179"/>
</dbReference>
<dbReference type="InterPro" id="IPR018247">
    <property type="entry name" value="EF_Hand_1_Ca_BS"/>
</dbReference>
<evidence type="ECO:0000313" key="3">
    <source>
        <dbReference type="EMBL" id="ACO25783.1"/>
    </source>
</evidence>
<dbReference type="InterPro" id="IPR027417">
    <property type="entry name" value="P-loop_NTPase"/>
</dbReference>
<feature type="domain" description="OLD protein-like TOPRIM" evidence="2">
    <location>
        <begin position="435"/>
        <end position="505"/>
    </location>
</feature>
<dbReference type="PROSITE" id="PS00018">
    <property type="entry name" value="EF_HAND_1"/>
    <property type="match status" value="1"/>
</dbReference>
<dbReference type="RefSeq" id="WP_012680400.1">
    <property type="nucleotide sequence ID" value="NC_012473.1"/>
</dbReference>
<dbReference type="KEGG" id="bcx:BCA_A0189"/>
<keyword evidence="3" id="KW-0614">Plasmid</keyword>
<dbReference type="PANTHER" id="PTHR43581">
    <property type="entry name" value="ATP/GTP PHOSPHATASE"/>
    <property type="match status" value="1"/>
</dbReference>
<dbReference type="SUPFAM" id="SSF52540">
    <property type="entry name" value="P-loop containing nucleoside triphosphate hydrolases"/>
    <property type="match status" value="1"/>
</dbReference>
<protein>
    <submittedName>
        <fullName evidence="3">RecF/RecN/SMC N domain protein</fullName>
    </submittedName>
</protein>
<name>A0A125YA43_BACC3</name>
<reference evidence="3 4" key="1">
    <citation type="submission" date="2009-02" db="EMBL/GenBank/DDBJ databases">
        <title>Genome sequence of Bacillus cereus 03BB102.</title>
        <authorList>
            <person name="Dodson R.J."/>
            <person name="Jackson P."/>
            <person name="Munk A.C."/>
            <person name="Brettin T."/>
            <person name="Bruce D."/>
            <person name="Detter C."/>
            <person name="Tapia R."/>
            <person name="Han C."/>
            <person name="Sutton G."/>
            <person name="Sims D."/>
        </authorList>
    </citation>
    <scope>NUCLEOTIDE SEQUENCE [LARGE SCALE GENOMIC DNA]</scope>
    <source>
        <strain evidence="3 4">03BB102</strain>
        <plasmid evidence="4">Plasmid p03BB102_179</plasmid>
    </source>
</reference>
<dbReference type="Gene3D" id="3.40.50.300">
    <property type="entry name" value="P-loop containing nucleotide triphosphate hydrolases"/>
    <property type="match status" value="1"/>
</dbReference>
<dbReference type="InterPro" id="IPR041685">
    <property type="entry name" value="AAA_GajA/Old/RecF-like"/>
</dbReference>
<proteinExistence type="predicted"/>
<organism evidence="3 4">
    <name type="scientific">Bacillus cereus (strain 03BB102)</name>
    <dbReference type="NCBI Taxonomy" id="572264"/>
    <lineage>
        <taxon>Bacteria</taxon>
        <taxon>Bacillati</taxon>
        <taxon>Bacillota</taxon>
        <taxon>Bacilli</taxon>
        <taxon>Bacillales</taxon>
        <taxon>Bacillaceae</taxon>
        <taxon>Bacillus</taxon>
        <taxon>Bacillus cereus group</taxon>
    </lineage>
</organism>
<evidence type="ECO:0000313" key="4">
    <source>
        <dbReference type="Proteomes" id="UP000002210"/>
    </source>
</evidence>
<dbReference type="InterPro" id="IPR034139">
    <property type="entry name" value="TOPRIM_OLD"/>
</dbReference>